<evidence type="ECO:0000256" key="1">
    <source>
        <dbReference type="SAM" id="SignalP"/>
    </source>
</evidence>
<keyword evidence="3" id="KW-1185">Reference proteome</keyword>
<accession>A0A9P9J9W7</accession>
<proteinExistence type="predicted"/>
<sequence length="97" mass="10843">MRIGGSMRFTGWVCVGSLFLHTPRCRVLVAGASTRPLYSPWCLPVYTGFRCYVWPPGKGIGRDLPGCLRSTCVRDWWVIQTENIMVEGRGVVGLIPQ</sequence>
<feature type="signal peptide" evidence="1">
    <location>
        <begin position="1"/>
        <end position="25"/>
    </location>
</feature>
<comment type="caution">
    <text evidence="2">The sequence shown here is derived from an EMBL/GenBank/DDBJ whole genome shotgun (WGS) entry which is preliminary data.</text>
</comment>
<evidence type="ECO:0000313" key="2">
    <source>
        <dbReference type="EMBL" id="KAH7156136.1"/>
    </source>
</evidence>
<dbReference type="EMBL" id="JAGMUV010000005">
    <property type="protein sequence ID" value="KAH7156136.1"/>
    <property type="molecule type" value="Genomic_DNA"/>
</dbReference>
<protein>
    <recommendedName>
        <fullName evidence="4">Secreted protein</fullName>
    </recommendedName>
</protein>
<name>A0A9P9J9W7_9HYPO</name>
<dbReference type="Proteomes" id="UP000738349">
    <property type="component" value="Unassembled WGS sequence"/>
</dbReference>
<organism evidence="2 3">
    <name type="scientific">Dactylonectria macrodidyma</name>
    <dbReference type="NCBI Taxonomy" id="307937"/>
    <lineage>
        <taxon>Eukaryota</taxon>
        <taxon>Fungi</taxon>
        <taxon>Dikarya</taxon>
        <taxon>Ascomycota</taxon>
        <taxon>Pezizomycotina</taxon>
        <taxon>Sordariomycetes</taxon>
        <taxon>Hypocreomycetidae</taxon>
        <taxon>Hypocreales</taxon>
        <taxon>Nectriaceae</taxon>
        <taxon>Dactylonectria</taxon>
    </lineage>
</organism>
<evidence type="ECO:0008006" key="4">
    <source>
        <dbReference type="Google" id="ProtNLM"/>
    </source>
</evidence>
<dbReference type="AlphaFoldDB" id="A0A9P9J9W7"/>
<reference evidence="2" key="1">
    <citation type="journal article" date="2021" name="Nat. Commun.">
        <title>Genetic determinants of endophytism in the Arabidopsis root mycobiome.</title>
        <authorList>
            <person name="Mesny F."/>
            <person name="Miyauchi S."/>
            <person name="Thiergart T."/>
            <person name="Pickel B."/>
            <person name="Atanasova L."/>
            <person name="Karlsson M."/>
            <person name="Huettel B."/>
            <person name="Barry K.W."/>
            <person name="Haridas S."/>
            <person name="Chen C."/>
            <person name="Bauer D."/>
            <person name="Andreopoulos W."/>
            <person name="Pangilinan J."/>
            <person name="LaButti K."/>
            <person name="Riley R."/>
            <person name="Lipzen A."/>
            <person name="Clum A."/>
            <person name="Drula E."/>
            <person name="Henrissat B."/>
            <person name="Kohler A."/>
            <person name="Grigoriev I.V."/>
            <person name="Martin F.M."/>
            <person name="Hacquard S."/>
        </authorList>
    </citation>
    <scope>NUCLEOTIDE SEQUENCE</scope>
    <source>
        <strain evidence="2">MPI-CAGE-AT-0147</strain>
    </source>
</reference>
<feature type="chain" id="PRO_5040218111" description="Secreted protein" evidence="1">
    <location>
        <begin position="26"/>
        <end position="97"/>
    </location>
</feature>
<gene>
    <name evidence="2" type="ORF">EDB81DRAFT_786124</name>
</gene>
<evidence type="ECO:0000313" key="3">
    <source>
        <dbReference type="Proteomes" id="UP000738349"/>
    </source>
</evidence>
<keyword evidence="1" id="KW-0732">Signal</keyword>